<dbReference type="GO" id="GO:0016705">
    <property type="term" value="F:oxidoreductase activity, acting on paired donors, with incorporation or reduction of molecular oxygen"/>
    <property type="evidence" value="ECO:0007669"/>
    <property type="project" value="InterPro"/>
</dbReference>
<evidence type="ECO:0000256" key="2">
    <source>
        <dbReference type="ARBA" id="ARBA00010617"/>
    </source>
</evidence>
<dbReference type="PANTHER" id="PTHR24279:SF120">
    <property type="entry name" value="CYTOCHROME P450"/>
    <property type="match status" value="1"/>
</dbReference>
<keyword evidence="7" id="KW-0503">Monooxygenase</keyword>
<evidence type="ECO:0000256" key="5">
    <source>
        <dbReference type="ARBA" id="ARBA00023002"/>
    </source>
</evidence>
<evidence type="ECO:0000256" key="1">
    <source>
        <dbReference type="ARBA" id="ARBA00001971"/>
    </source>
</evidence>
<organism evidence="8">
    <name type="scientific">Clastoptera arizonana</name>
    <name type="common">Arizona spittle bug</name>
    <dbReference type="NCBI Taxonomy" id="38151"/>
    <lineage>
        <taxon>Eukaryota</taxon>
        <taxon>Metazoa</taxon>
        <taxon>Ecdysozoa</taxon>
        <taxon>Arthropoda</taxon>
        <taxon>Hexapoda</taxon>
        <taxon>Insecta</taxon>
        <taxon>Pterygota</taxon>
        <taxon>Neoptera</taxon>
        <taxon>Paraneoptera</taxon>
        <taxon>Hemiptera</taxon>
        <taxon>Auchenorrhyncha</taxon>
        <taxon>Cercopoidea</taxon>
        <taxon>Clastopteridae</taxon>
        <taxon>Clastoptera</taxon>
    </lineage>
</organism>
<dbReference type="Gene3D" id="1.10.630.10">
    <property type="entry name" value="Cytochrome P450"/>
    <property type="match status" value="1"/>
</dbReference>
<evidence type="ECO:0000256" key="3">
    <source>
        <dbReference type="ARBA" id="ARBA00022617"/>
    </source>
</evidence>
<dbReference type="InterPro" id="IPR050479">
    <property type="entry name" value="CYP11_CYP27_families"/>
</dbReference>
<evidence type="ECO:0000256" key="7">
    <source>
        <dbReference type="ARBA" id="ARBA00023033"/>
    </source>
</evidence>
<accession>A0A1B6CMU9</accession>
<keyword evidence="4" id="KW-0479">Metal-binding</keyword>
<dbReference type="AlphaFoldDB" id="A0A1B6CMU9"/>
<dbReference type="SUPFAM" id="SSF48264">
    <property type="entry name" value="Cytochrome P450"/>
    <property type="match status" value="1"/>
</dbReference>
<name>A0A1B6CMU9_9HEMI</name>
<dbReference type="GO" id="GO:0005506">
    <property type="term" value="F:iron ion binding"/>
    <property type="evidence" value="ECO:0007669"/>
    <property type="project" value="InterPro"/>
</dbReference>
<dbReference type="GO" id="GO:0004497">
    <property type="term" value="F:monooxygenase activity"/>
    <property type="evidence" value="ECO:0007669"/>
    <property type="project" value="UniProtKB-KW"/>
</dbReference>
<dbReference type="GO" id="GO:0020037">
    <property type="term" value="F:heme binding"/>
    <property type="evidence" value="ECO:0007669"/>
    <property type="project" value="InterPro"/>
</dbReference>
<keyword evidence="3" id="KW-0349">Heme</keyword>
<dbReference type="Pfam" id="PF00067">
    <property type="entry name" value="p450"/>
    <property type="match status" value="1"/>
</dbReference>
<feature type="non-terminal residue" evidence="8">
    <location>
        <position position="245"/>
    </location>
</feature>
<dbReference type="InterPro" id="IPR001128">
    <property type="entry name" value="Cyt_P450"/>
</dbReference>
<comment type="cofactor">
    <cofactor evidence="1">
        <name>heme</name>
        <dbReference type="ChEBI" id="CHEBI:30413"/>
    </cofactor>
</comment>
<proteinExistence type="inferred from homology"/>
<evidence type="ECO:0000256" key="6">
    <source>
        <dbReference type="ARBA" id="ARBA00023004"/>
    </source>
</evidence>
<reference evidence="8" key="1">
    <citation type="submission" date="2015-12" db="EMBL/GenBank/DDBJ databases">
        <title>De novo transcriptome assembly of four potential Pierce s Disease insect vectors from Arizona vineyards.</title>
        <authorList>
            <person name="Tassone E.E."/>
        </authorList>
    </citation>
    <scope>NUCLEOTIDE SEQUENCE</scope>
</reference>
<keyword evidence="6" id="KW-0408">Iron</keyword>
<dbReference type="PANTHER" id="PTHR24279">
    <property type="entry name" value="CYTOCHROME P450"/>
    <property type="match status" value="1"/>
</dbReference>
<gene>
    <name evidence="8" type="ORF">g.7815</name>
</gene>
<evidence type="ECO:0000313" key="8">
    <source>
        <dbReference type="EMBL" id="JAS14776.1"/>
    </source>
</evidence>
<sequence>MYRNALKNSVTTELVAFEKFTKFHSHEACKECVKPFDSIPGPKSLPVIGTFWKYLPIIGDYRFDRLHHNGLKKYKMYGSLVREDILPGVPIVWVYTPEDIEAVYRCEGRYPERRSHLALQKYRLDRPHIYNSGGLLPTNGPEWWRLRSAFQHSLSRIQDVRLFLRDTDQIINTFVTTRPLLSKNKDFIEELSRLFLELTFAIVFDENLNSFSDKELKPDSLSSQLISAALTANSCVLATDNGPQL</sequence>
<keyword evidence="5" id="KW-0560">Oxidoreductase</keyword>
<evidence type="ECO:0000256" key="4">
    <source>
        <dbReference type="ARBA" id="ARBA00022723"/>
    </source>
</evidence>
<protein>
    <submittedName>
        <fullName evidence="8">Uncharacterized protein</fullName>
    </submittedName>
</protein>
<dbReference type="InterPro" id="IPR036396">
    <property type="entry name" value="Cyt_P450_sf"/>
</dbReference>
<dbReference type="EMBL" id="GEDC01022522">
    <property type="protein sequence ID" value="JAS14776.1"/>
    <property type="molecule type" value="Transcribed_RNA"/>
</dbReference>
<comment type="similarity">
    <text evidence="2">Belongs to the cytochrome P450 family.</text>
</comment>